<dbReference type="InterPro" id="IPR000276">
    <property type="entry name" value="GPCR_Rhodpsn"/>
</dbReference>
<evidence type="ECO:0000313" key="8">
    <source>
        <dbReference type="Proteomes" id="UP001652625"/>
    </source>
</evidence>
<evidence type="ECO:0000256" key="2">
    <source>
        <dbReference type="ARBA" id="ARBA00022692"/>
    </source>
</evidence>
<keyword evidence="8" id="KW-1185">Reference proteome</keyword>
<dbReference type="RefSeq" id="XP_065668861.1">
    <property type="nucleotide sequence ID" value="XM_065812789.1"/>
</dbReference>
<dbReference type="Pfam" id="PF00001">
    <property type="entry name" value="7tm_1"/>
    <property type="match status" value="1"/>
</dbReference>
<keyword evidence="3 6" id="KW-1133">Transmembrane helix</keyword>
<dbReference type="PROSITE" id="PS00237">
    <property type="entry name" value="G_PROTEIN_RECEP_F1_1"/>
    <property type="match status" value="1"/>
</dbReference>
<dbReference type="PANTHER" id="PTHR46641">
    <property type="entry name" value="FMRFAMIDE RECEPTOR-RELATED"/>
    <property type="match status" value="1"/>
</dbReference>
<evidence type="ECO:0000256" key="4">
    <source>
        <dbReference type="ARBA" id="ARBA00023136"/>
    </source>
</evidence>
<feature type="transmembrane region" description="Helical" evidence="6">
    <location>
        <begin position="192"/>
        <end position="219"/>
    </location>
</feature>
<dbReference type="Gene3D" id="1.20.1070.10">
    <property type="entry name" value="Rhodopsin 7-helix transmembrane proteins"/>
    <property type="match status" value="1"/>
</dbReference>
<gene>
    <name evidence="9" type="primary">LOC105847481</name>
</gene>
<evidence type="ECO:0000256" key="3">
    <source>
        <dbReference type="ARBA" id="ARBA00022989"/>
    </source>
</evidence>
<keyword evidence="2 5" id="KW-0812">Transmembrane</keyword>
<sequence>MQWYAKNNDENKRDLYKISSDYIGAIICLIGLIGNVLSIVVWRRINKKRSDSGKSAGVLLIILAFADSGLLVMFFCTETIPKLHSDIEKNVYFVTFYSYFGFPMYFYFICSSIWMIVCVSVNRFIAVVYPLKVRKFNSLRVTYSIGFITQLFAFIINIPHFFNYHPEKSNIKEWKYSLTYYGSSEKAFYYDFWVHCIFLVLVPWITIFCLNSVIIFRLLTKPNFVTNKKSKSNREKQTTVILLTVTVSFLIFLLWQCLTQCFYMQWRNKHSYDIKKAFDFAKLGVVINSSMNFVLYCISGTTFRNEFLKIFLNLSQKNYNTLESSNSSKSDSVLTTNSSNDGVKAFIKDAPNENDEYNHII</sequence>
<organism evidence="8 9">
    <name type="scientific">Hydra vulgaris</name>
    <name type="common">Hydra</name>
    <name type="synonym">Hydra attenuata</name>
    <dbReference type="NCBI Taxonomy" id="6087"/>
    <lineage>
        <taxon>Eukaryota</taxon>
        <taxon>Metazoa</taxon>
        <taxon>Cnidaria</taxon>
        <taxon>Hydrozoa</taxon>
        <taxon>Hydroidolina</taxon>
        <taxon>Anthoathecata</taxon>
        <taxon>Aplanulata</taxon>
        <taxon>Hydridae</taxon>
        <taxon>Hydra</taxon>
    </lineage>
</organism>
<dbReference type="SUPFAM" id="SSF81321">
    <property type="entry name" value="Family A G protein-coupled receptor-like"/>
    <property type="match status" value="1"/>
</dbReference>
<dbReference type="PRINTS" id="PR00237">
    <property type="entry name" value="GPCRRHODOPSN"/>
</dbReference>
<keyword evidence="4 6" id="KW-0472">Membrane</keyword>
<name>A0ABM4D3M1_HYDVU</name>
<feature type="transmembrane region" description="Helical" evidence="6">
    <location>
        <begin position="240"/>
        <end position="266"/>
    </location>
</feature>
<dbReference type="Proteomes" id="UP001652625">
    <property type="component" value="Chromosome 12"/>
</dbReference>
<feature type="transmembrane region" description="Helical" evidence="6">
    <location>
        <begin position="105"/>
        <end position="129"/>
    </location>
</feature>
<dbReference type="GeneID" id="105847481"/>
<evidence type="ECO:0000256" key="6">
    <source>
        <dbReference type="SAM" id="Phobius"/>
    </source>
</evidence>
<feature type="transmembrane region" description="Helical" evidence="6">
    <location>
        <begin position="141"/>
        <end position="162"/>
    </location>
</feature>
<dbReference type="PROSITE" id="PS50262">
    <property type="entry name" value="G_PROTEIN_RECEP_F1_2"/>
    <property type="match status" value="1"/>
</dbReference>
<evidence type="ECO:0000256" key="1">
    <source>
        <dbReference type="ARBA" id="ARBA00004370"/>
    </source>
</evidence>
<feature type="transmembrane region" description="Helical" evidence="6">
    <location>
        <begin position="55"/>
        <end position="75"/>
    </location>
</feature>
<dbReference type="CDD" id="cd14978">
    <property type="entry name" value="7tmA_FMRFamide_R-like"/>
    <property type="match status" value="1"/>
</dbReference>
<protein>
    <submittedName>
        <fullName evidence="9">Probable G-protein coupled receptor 139</fullName>
    </submittedName>
</protein>
<dbReference type="PANTHER" id="PTHR46641:SF2">
    <property type="entry name" value="FMRFAMIDE RECEPTOR"/>
    <property type="match status" value="1"/>
</dbReference>
<feature type="domain" description="G-protein coupled receptors family 1 profile" evidence="7">
    <location>
        <begin position="34"/>
        <end position="296"/>
    </location>
</feature>
<feature type="transmembrane region" description="Helical" evidence="6">
    <location>
        <begin position="22"/>
        <end position="43"/>
    </location>
</feature>
<keyword evidence="5" id="KW-0807">Transducer</keyword>
<comment type="subcellular location">
    <subcellularLocation>
        <location evidence="1">Membrane</location>
    </subcellularLocation>
</comment>
<reference evidence="9" key="1">
    <citation type="submission" date="2025-08" db="UniProtKB">
        <authorList>
            <consortium name="RefSeq"/>
        </authorList>
    </citation>
    <scope>IDENTIFICATION</scope>
</reference>
<keyword evidence="5" id="KW-0297">G-protein coupled receptor</keyword>
<dbReference type="InterPro" id="IPR017452">
    <property type="entry name" value="GPCR_Rhodpsn_7TM"/>
</dbReference>
<evidence type="ECO:0000256" key="5">
    <source>
        <dbReference type="RuleBase" id="RU000688"/>
    </source>
</evidence>
<keyword evidence="5 9" id="KW-0675">Receptor</keyword>
<evidence type="ECO:0000313" key="9">
    <source>
        <dbReference type="RefSeq" id="XP_065668861.1"/>
    </source>
</evidence>
<comment type="similarity">
    <text evidence="5">Belongs to the G-protein coupled receptor 1 family.</text>
</comment>
<dbReference type="InterPro" id="IPR052954">
    <property type="entry name" value="GPCR-Ligand_Int"/>
</dbReference>
<evidence type="ECO:0000259" key="7">
    <source>
        <dbReference type="PROSITE" id="PS50262"/>
    </source>
</evidence>
<accession>A0ABM4D3M1</accession>
<proteinExistence type="inferred from homology"/>